<dbReference type="Pfam" id="PF19319">
    <property type="entry name" value="DUF5919"/>
    <property type="match status" value="1"/>
</dbReference>
<protein>
    <recommendedName>
        <fullName evidence="1">DUF5919 domain-containing protein</fullName>
    </recommendedName>
</protein>
<comment type="caution">
    <text evidence="2">The sequence shown here is derived from an EMBL/GenBank/DDBJ whole genome shotgun (WGS) entry which is preliminary data.</text>
</comment>
<name>A0A164E3C8_9MYCO</name>
<feature type="domain" description="DUF5919" evidence="1">
    <location>
        <begin position="1"/>
        <end position="116"/>
    </location>
</feature>
<dbReference type="Proteomes" id="UP000077342">
    <property type="component" value="Unassembled WGS sequence"/>
</dbReference>
<reference evidence="3" key="1">
    <citation type="submission" date="2016-04" db="EMBL/GenBank/DDBJ databases">
        <authorList>
            <person name="Strapagiel D."/>
            <person name="Borowka P."/>
            <person name="Marciniak B."/>
            <person name="Bakula Z."/>
            <person name="Van Ingen J."/>
            <person name="Safianowska A."/>
            <person name="Dziadek J."/>
            <person name="Jagielski T."/>
        </authorList>
    </citation>
    <scope>NUCLEOTIDE SEQUENCE [LARGE SCALE GENOMIC DNA]</scope>
    <source>
        <strain evidence="3">1010001458</strain>
    </source>
</reference>
<dbReference type="InterPro" id="IPR045697">
    <property type="entry name" value="DUF5919"/>
</dbReference>
<gene>
    <name evidence="2" type="ORF">A4G28_27075</name>
</gene>
<evidence type="ECO:0000259" key="1">
    <source>
        <dbReference type="Pfam" id="PF19319"/>
    </source>
</evidence>
<organism evidence="2 3">
    <name type="scientific">Mycobacterium ostraviense</name>
    <dbReference type="NCBI Taxonomy" id="2738409"/>
    <lineage>
        <taxon>Bacteria</taxon>
        <taxon>Bacillati</taxon>
        <taxon>Actinomycetota</taxon>
        <taxon>Actinomycetes</taxon>
        <taxon>Mycobacteriales</taxon>
        <taxon>Mycobacteriaceae</taxon>
        <taxon>Mycobacterium</taxon>
    </lineage>
</organism>
<proteinExistence type="predicted"/>
<keyword evidence="3" id="KW-1185">Reference proteome</keyword>
<evidence type="ECO:0000313" key="3">
    <source>
        <dbReference type="Proteomes" id="UP000077342"/>
    </source>
</evidence>
<dbReference type="AlphaFoldDB" id="A0A164E3C8"/>
<sequence>MFLEPYSRYTSDREADEGHPANLLSQLTVTNIDTLKRVRGHLPADTAHKLQLRTYHAPLRFHITIIDESVAIVQFYLPASRGTESPALVLRPTTTPPDLFSEFATVFHDAWATAKEV</sequence>
<accession>A0A164E3C8</accession>
<evidence type="ECO:0000313" key="2">
    <source>
        <dbReference type="EMBL" id="KZS66932.1"/>
    </source>
</evidence>
<dbReference type="EMBL" id="LWCI01000039">
    <property type="protein sequence ID" value="KZS66932.1"/>
    <property type="molecule type" value="Genomic_DNA"/>
</dbReference>
<dbReference type="RefSeq" id="WP_075509477.1">
    <property type="nucleotide sequence ID" value="NZ_CP089224.1"/>
</dbReference>